<feature type="region of interest" description="Disordered" evidence="1">
    <location>
        <begin position="31"/>
        <end position="73"/>
    </location>
</feature>
<name>A0AAE1TXJ3_9EUCA</name>
<dbReference type="AlphaFoldDB" id="A0AAE1TXJ3"/>
<dbReference type="EMBL" id="JAWZYT010002926">
    <property type="protein sequence ID" value="KAK4301101.1"/>
    <property type="molecule type" value="Genomic_DNA"/>
</dbReference>
<sequence length="142" mass="15691">MDDEQIATWVCNVCDSVSVVVTSTNTTTYVHPYHPKLPPDTTTTTLSYRPLHPSPPTPASPPQNPPASPQQCTTLNENQEATCLHNILITKSTTLLIKSLKVTATRMEPGPVDHKLDTYDNNGIGKEKQRTTCHCDLYMELS</sequence>
<organism evidence="2 3">
    <name type="scientific">Petrolisthes manimaculis</name>
    <dbReference type="NCBI Taxonomy" id="1843537"/>
    <lineage>
        <taxon>Eukaryota</taxon>
        <taxon>Metazoa</taxon>
        <taxon>Ecdysozoa</taxon>
        <taxon>Arthropoda</taxon>
        <taxon>Crustacea</taxon>
        <taxon>Multicrustacea</taxon>
        <taxon>Malacostraca</taxon>
        <taxon>Eumalacostraca</taxon>
        <taxon>Eucarida</taxon>
        <taxon>Decapoda</taxon>
        <taxon>Pleocyemata</taxon>
        <taxon>Anomura</taxon>
        <taxon>Galatheoidea</taxon>
        <taxon>Porcellanidae</taxon>
        <taxon>Petrolisthes</taxon>
    </lineage>
</organism>
<evidence type="ECO:0000313" key="3">
    <source>
        <dbReference type="Proteomes" id="UP001292094"/>
    </source>
</evidence>
<reference evidence="2" key="1">
    <citation type="submission" date="2023-11" db="EMBL/GenBank/DDBJ databases">
        <title>Genome assemblies of two species of porcelain crab, Petrolisthes cinctipes and Petrolisthes manimaculis (Anomura: Porcellanidae).</title>
        <authorList>
            <person name="Angst P."/>
        </authorList>
    </citation>
    <scope>NUCLEOTIDE SEQUENCE</scope>
    <source>
        <strain evidence="2">PB745_02</strain>
        <tissue evidence="2">Gill</tissue>
    </source>
</reference>
<protein>
    <submittedName>
        <fullName evidence="2">Uncharacterized protein</fullName>
    </submittedName>
</protein>
<evidence type="ECO:0000256" key="1">
    <source>
        <dbReference type="SAM" id="MobiDB-lite"/>
    </source>
</evidence>
<keyword evidence="3" id="KW-1185">Reference proteome</keyword>
<proteinExistence type="predicted"/>
<gene>
    <name evidence="2" type="ORF">Pmani_026737</name>
</gene>
<evidence type="ECO:0000313" key="2">
    <source>
        <dbReference type="EMBL" id="KAK4301101.1"/>
    </source>
</evidence>
<accession>A0AAE1TXJ3</accession>
<dbReference type="Proteomes" id="UP001292094">
    <property type="component" value="Unassembled WGS sequence"/>
</dbReference>
<feature type="compositionally biased region" description="Pro residues" evidence="1">
    <location>
        <begin position="52"/>
        <end position="68"/>
    </location>
</feature>
<comment type="caution">
    <text evidence="2">The sequence shown here is derived from an EMBL/GenBank/DDBJ whole genome shotgun (WGS) entry which is preliminary data.</text>
</comment>